<name>A0ABQ3XWS5_9ACTN</name>
<dbReference type="Gene3D" id="1.10.10.10">
    <property type="entry name" value="Winged helix-like DNA-binding domain superfamily/Winged helix DNA-binding domain"/>
    <property type="match status" value="1"/>
</dbReference>
<organism evidence="6 7">
    <name type="scientific">Paractinoplanes deccanensis</name>
    <dbReference type="NCBI Taxonomy" id="113561"/>
    <lineage>
        <taxon>Bacteria</taxon>
        <taxon>Bacillati</taxon>
        <taxon>Actinomycetota</taxon>
        <taxon>Actinomycetes</taxon>
        <taxon>Micromonosporales</taxon>
        <taxon>Micromonosporaceae</taxon>
        <taxon>Paractinoplanes</taxon>
    </lineage>
</organism>
<dbReference type="Proteomes" id="UP000609879">
    <property type="component" value="Unassembled WGS sequence"/>
</dbReference>
<dbReference type="EMBL" id="BOMI01000012">
    <property type="protein sequence ID" value="GID72171.1"/>
    <property type="molecule type" value="Genomic_DNA"/>
</dbReference>
<proteinExistence type="predicted"/>
<dbReference type="SUPFAM" id="SSF52540">
    <property type="entry name" value="P-loop containing nucleoside triphosphate hydrolases"/>
    <property type="match status" value="1"/>
</dbReference>
<dbReference type="InterPro" id="IPR036388">
    <property type="entry name" value="WH-like_DNA-bd_sf"/>
</dbReference>
<dbReference type="PROSITE" id="PS50043">
    <property type="entry name" value="HTH_LUXR_2"/>
    <property type="match status" value="1"/>
</dbReference>
<evidence type="ECO:0000256" key="1">
    <source>
        <dbReference type="ARBA" id="ARBA00023015"/>
    </source>
</evidence>
<protein>
    <submittedName>
        <fullName evidence="6">Transcriptional regulator</fullName>
    </submittedName>
</protein>
<dbReference type="SUPFAM" id="SSF46894">
    <property type="entry name" value="C-terminal effector domain of the bipartite response regulators"/>
    <property type="match status" value="1"/>
</dbReference>
<dbReference type="PRINTS" id="PR00038">
    <property type="entry name" value="HTHLUXR"/>
</dbReference>
<dbReference type="RefSeq" id="WP_203760136.1">
    <property type="nucleotide sequence ID" value="NZ_BAAABO010000004.1"/>
</dbReference>
<reference evidence="6 7" key="1">
    <citation type="submission" date="2021-01" db="EMBL/GenBank/DDBJ databases">
        <title>Whole genome shotgun sequence of Actinoplanes deccanensis NBRC 13994.</title>
        <authorList>
            <person name="Komaki H."/>
            <person name="Tamura T."/>
        </authorList>
    </citation>
    <scope>NUCLEOTIDE SEQUENCE [LARGE SCALE GENOMIC DNA]</scope>
    <source>
        <strain evidence="6 7">NBRC 13994</strain>
    </source>
</reference>
<accession>A0ABQ3XWS5</accession>
<sequence>MRLFGREAECAILDELVAGAPEARSAVAVLRGEPGVGKTSLLRYARSRVPRSLWVSGVEAEAHFPYAALHRLLIPLLPGRAALPAAQRAALEVACGLSGGEPADLHLVSLAALTLLAREPRLCVVDDAQWVDSESLRALAFVGRRLHAEGVVLLLGWRGSPAPAEAGPETGFGGAVKGAGTGAVPPAGLPVLDVGGLREEAALALLAESADGPLDPAIAAAIVRATGGNPLALTDLGRELTAEQLRGTSPLPGPMPIGSRLEAHYAARVRGYTEATRVWLLVAAAGAGEHVGAAATALGVSASDAEPAESDGLLTSVSPPVFRHPLMRSAVYGDAPAPLRRSVHAALAAAAGGPDDADRRAWHLAAAAPGPDEAVAAELERRAGRAAARGGHAARADFLARAAELTDDSRDRAVRLTAAAEAALTAGAATRALRLLDDITPARPGEPHQRGAVAETGAEAGTQARLRPAMDARWRGVALMVRAGAAVSAHVPGANRYASAMCLEAAEAFGAAWPELARAAVLSAIEHEIAVEDLITGTTAGGIAAVARRMAGEPPVGAAGALMAAYAAVIEEDLVAAAPALRRAVAAMADVALPERELLRHIVVAVSVSTMLWDDRSRQAILDRATAAAHRTGALQSLDLVYFMAAMSDATLGRLTDADRHEAAGLRLRRAIGITAERQRVWNHPELAAWRIGPGERAPVRPEAFEALGLGAMRSLTAHGLAIRDIACGDYAAAARRLAPLADLGRPGRYARVLPDLVESALRTGDRRTAGLAHDDLARAAEAAGTDWAIGLRERSAALLAEDGAAESLYRQAIERLGGTLAYGDLARARLLYGEWLRRRRRRREAREQLGAALEMFDAVRAVAFAHRAGRELGALGGTGRNPVPQQSEATGLTTQEAAVARLARNGGTNAEIAAHLFLSASTVDYHLRKVYRKLGVNSRRQLREALHD</sequence>
<dbReference type="InterPro" id="IPR000792">
    <property type="entry name" value="Tscrpt_reg_LuxR_C"/>
</dbReference>
<keyword evidence="7" id="KW-1185">Reference proteome</keyword>
<dbReference type="PANTHER" id="PTHR44688">
    <property type="entry name" value="DNA-BINDING TRANSCRIPTIONAL ACTIVATOR DEVR_DOSR"/>
    <property type="match status" value="1"/>
</dbReference>
<dbReference type="InterPro" id="IPR016032">
    <property type="entry name" value="Sig_transdc_resp-reg_C-effctor"/>
</dbReference>
<dbReference type="InterPro" id="IPR041664">
    <property type="entry name" value="AAA_16"/>
</dbReference>
<dbReference type="CDD" id="cd06170">
    <property type="entry name" value="LuxR_C_like"/>
    <property type="match status" value="1"/>
</dbReference>
<evidence type="ECO:0000313" key="6">
    <source>
        <dbReference type="EMBL" id="GID72171.1"/>
    </source>
</evidence>
<dbReference type="Pfam" id="PF13191">
    <property type="entry name" value="AAA_16"/>
    <property type="match status" value="1"/>
</dbReference>
<evidence type="ECO:0000313" key="7">
    <source>
        <dbReference type="Proteomes" id="UP000609879"/>
    </source>
</evidence>
<feature type="compositionally biased region" description="Low complexity" evidence="4">
    <location>
        <begin position="451"/>
        <end position="462"/>
    </location>
</feature>
<dbReference type="Pfam" id="PF00196">
    <property type="entry name" value="GerE"/>
    <property type="match status" value="1"/>
</dbReference>
<keyword evidence="3" id="KW-0804">Transcription</keyword>
<dbReference type="InterPro" id="IPR027417">
    <property type="entry name" value="P-loop_NTPase"/>
</dbReference>
<comment type="caution">
    <text evidence="6">The sequence shown here is derived from an EMBL/GenBank/DDBJ whole genome shotgun (WGS) entry which is preliminary data.</text>
</comment>
<evidence type="ECO:0000256" key="2">
    <source>
        <dbReference type="ARBA" id="ARBA00023125"/>
    </source>
</evidence>
<evidence type="ECO:0000256" key="4">
    <source>
        <dbReference type="SAM" id="MobiDB-lite"/>
    </source>
</evidence>
<keyword evidence="1" id="KW-0805">Transcription regulation</keyword>
<dbReference type="PRINTS" id="PR00364">
    <property type="entry name" value="DISEASERSIST"/>
</dbReference>
<feature type="region of interest" description="Disordered" evidence="4">
    <location>
        <begin position="441"/>
        <end position="462"/>
    </location>
</feature>
<evidence type="ECO:0000256" key="3">
    <source>
        <dbReference type="ARBA" id="ARBA00023163"/>
    </source>
</evidence>
<dbReference type="PANTHER" id="PTHR44688:SF16">
    <property type="entry name" value="DNA-BINDING TRANSCRIPTIONAL ACTIVATOR DEVR_DOSR"/>
    <property type="match status" value="1"/>
</dbReference>
<evidence type="ECO:0000259" key="5">
    <source>
        <dbReference type="PROSITE" id="PS50043"/>
    </source>
</evidence>
<dbReference type="SMART" id="SM00421">
    <property type="entry name" value="HTH_LUXR"/>
    <property type="match status" value="1"/>
</dbReference>
<gene>
    <name evidence="6" type="ORF">Ade02nite_08120</name>
</gene>
<feature type="domain" description="HTH luxR-type" evidence="5">
    <location>
        <begin position="886"/>
        <end position="949"/>
    </location>
</feature>
<keyword evidence="2" id="KW-0238">DNA-binding</keyword>